<dbReference type="InterPro" id="IPR029056">
    <property type="entry name" value="Ribokinase-like"/>
</dbReference>
<dbReference type="Pfam" id="PF00294">
    <property type="entry name" value="PfkB"/>
    <property type="match status" value="1"/>
</dbReference>
<dbReference type="EMBL" id="JAUIQD010000005">
    <property type="protein sequence ID" value="KAK3349039.1"/>
    <property type="molecule type" value="Genomic_DNA"/>
</dbReference>
<dbReference type="Gene3D" id="3.40.1190.20">
    <property type="match status" value="1"/>
</dbReference>
<keyword evidence="5" id="KW-1185">Reference proteome</keyword>
<evidence type="ECO:0000313" key="4">
    <source>
        <dbReference type="EMBL" id="KAK3349039.1"/>
    </source>
</evidence>
<dbReference type="InterPro" id="IPR011611">
    <property type="entry name" value="PfkB_dom"/>
</dbReference>
<gene>
    <name evidence="4" type="ORF">B0T25DRAFT_569693</name>
</gene>
<sequence>MHLTELNDRVALEEAAAYFLKFGLKNVVITLAETGAYFATSESIKGMMGAEKDVKVVDTAGAGDTFVGTYAVDYLQQKKEGESWGYNKGCQTGVSSFCQDD</sequence>
<evidence type="ECO:0000313" key="5">
    <source>
        <dbReference type="Proteomes" id="UP001275084"/>
    </source>
</evidence>
<dbReference type="SUPFAM" id="SSF53613">
    <property type="entry name" value="Ribokinase-like"/>
    <property type="match status" value="1"/>
</dbReference>
<dbReference type="PANTHER" id="PTHR10584:SF166">
    <property type="entry name" value="RIBOKINASE"/>
    <property type="match status" value="1"/>
</dbReference>
<keyword evidence="1" id="KW-0808">Transferase</keyword>
<evidence type="ECO:0000256" key="1">
    <source>
        <dbReference type="ARBA" id="ARBA00022679"/>
    </source>
</evidence>
<protein>
    <recommendedName>
        <fullName evidence="3">Carbohydrate kinase PfkB domain-containing protein</fullName>
    </recommendedName>
</protein>
<reference evidence="4" key="2">
    <citation type="submission" date="2023-06" db="EMBL/GenBank/DDBJ databases">
        <authorList>
            <consortium name="Lawrence Berkeley National Laboratory"/>
            <person name="Haridas S."/>
            <person name="Hensen N."/>
            <person name="Bonometti L."/>
            <person name="Westerberg I."/>
            <person name="Brannstrom I.O."/>
            <person name="Guillou S."/>
            <person name="Cros-Aarteil S."/>
            <person name="Calhoun S."/>
            <person name="Kuo A."/>
            <person name="Mondo S."/>
            <person name="Pangilinan J."/>
            <person name="Riley R."/>
            <person name="Labutti K."/>
            <person name="Andreopoulos B."/>
            <person name="Lipzen A."/>
            <person name="Chen C."/>
            <person name="Yanf M."/>
            <person name="Daum C."/>
            <person name="Ng V."/>
            <person name="Clum A."/>
            <person name="Steindorff A."/>
            <person name="Ohm R."/>
            <person name="Martin F."/>
            <person name="Silar P."/>
            <person name="Natvig D."/>
            <person name="Lalanne C."/>
            <person name="Gautier V."/>
            <person name="Ament-Velasquez S.L."/>
            <person name="Kruys A."/>
            <person name="Hutchinson M.I."/>
            <person name="Powell A.J."/>
            <person name="Barry K."/>
            <person name="Miller A.N."/>
            <person name="Grigoriev I.V."/>
            <person name="Debuchy R."/>
            <person name="Gladieux P."/>
            <person name="Thoren M.H."/>
            <person name="Johannesson H."/>
        </authorList>
    </citation>
    <scope>NUCLEOTIDE SEQUENCE</scope>
    <source>
        <strain evidence="4">CBS 955.72</strain>
    </source>
</reference>
<keyword evidence="2" id="KW-0418">Kinase</keyword>
<dbReference type="AlphaFoldDB" id="A0AAJ0HDU6"/>
<reference evidence="4" key="1">
    <citation type="journal article" date="2023" name="Mol. Phylogenet. Evol.">
        <title>Genome-scale phylogeny and comparative genomics of the fungal order Sordariales.</title>
        <authorList>
            <person name="Hensen N."/>
            <person name="Bonometti L."/>
            <person name="Westerberg I."/>
            <person name="Brannstrom I.O."/>
            <person name="Guillou S."/>
            <person name="Cros-Aarteil S."/>
            <person name="Calhoun S."/>
            <person name="Haridas S."/>
            <person name="Kuo A."/>
            <person name="Mondo S."/>
            <person name="Pangilinan J."/>
            <person name="Riley R."/>
            <person name="LaButti K."/>
            <person name="Andreopoulos B."/>
            <person name="Lipzen A."/>
            <person name="Chen C."/>
            <person name="Yan M."/>
            <person name="Daum C."/>
            <person name="Ng V."/>
            <person name="Clum A."/>
            <person name="Steindorff A."/>
            <person name="Ohm R.A."/>
            <person name="Martin F."/>
            <person name="Silar P."/>
            <person name="Natvig D.O."/>
            <person name="Lalanne C."/>
            <person name="Gautier V."/>
            <person name="Ament-Velasquez S.L."/>
            <person name="Kruys A."/>
            <person name="Hutchinson M.I."/>
            <person name="Powell A.J."/>
            <person name="Barry K."/>
            <person name="Miller A.N."/>
            <person name="Grigoriev I.V."/>
            <person name="Debuchy R."/>
            <person name="Gladieux P."/>
            <person name="Hiltunen Thoren M."/>
            <person name="Johannesson H."/>
        </authorList>
    </citation>
    <scope>NUCLEOTIDE SEQUENCE</scope>
    <source>
        <strain evidence="4">CBS 955.72</strain>
    </source>
</reference>
<organism evidence="4 5">
    <name type="scientific">Lasiosphaeria hispida</name>
    <dbReference type="NCBI Taxonomy" id="260671"/>
    <lineage>
        <taxon>Eukaryota</taxon>
        <taxon>Fungi</taxon>
        <taxon>Dikarya</taxon>
        <taxon>Ascomycota</taxon>
        <taxon>Pezizomycotina</taxon>
        <taxon>Sordariomycetes</taxon>
        <taxon>Sordariomycetidae</taxon>
        <taxon>Sordariales</taxon>
        <taxon>Lasiosphaeriaceae</taxon>
        <taxon>Lasiosphaeria</taxon>
    </lineage>
</organism>
<dbReference type="GO" id="GO:0016301">
    <property type="term" value="F:kinase activity"/>
    <property type="evidence" value="ECO:0007669"/>
    <property type="project" value="UniProtKB-KW"/>
</dbReference>
<dbReference type="Proteomes" id="UP001275084">
    <property type="component" value="Unassembled WGS sequence"/>
</dbReference>
<proteinExistence type="predicted"/>
<dbReference type="PANTHER" id="PTHR10584">
    <property type="entry name" value="SUGAR KINASE"/>
    <property type="match status" value="1"/>
</dbReference>
<comment type="caution">
    <text evidence="4">The sequence shown here is derived from an EMBL/GenBank/DDBJ whole genome shotgun (WGS) entry which is preliminary data.</text>
</comment>
<accession>A0AAJ0HDU6</accession>
<name>A0AAJ0HDU6_9PEZI</name>
<feature type="domain" description="Carbohydrate kinase PfkB" evidence="3">
    <location>
        <begin position="10"/>
        <end position="79"/>
    </location>
</feature>
<evidence type="ECO:0000256" key="2">
    <source>
        <dbReference type="ARBA" id="ARBA00022777"/>
    </source>
</evidence>
<evidence type="ECO:0000259" key="3">
    <source>
        <dbReference type="Pfam" id="PF00294"/>
    </source>
</evidence>